<feature type="region of interest" description="Disordered" evidence="6">
    <location>
        <begin position="157"/>
        <end position="181"/>
    </location>
</feature>
<dbReference type="RefSeq" id="XP_043047984.1">
    <property type="nucleotide sequence ID" value="XM_043192616.1"/>
</dbReference>
<evidence type="ECO:0000256" key="4">
    <source>
        <dbReference type="ARBA" id="ARBA00023157"/>
    </source>
</evidence>
<keyword evidence="5" id="KW-0408">Iron</keyword>
<keyword evidence="5" id="KW-0479">Metal-binding</keyword>
<dbReference type="OrthoDB" id="4095829at2759"/>
<evidence type="ECO:0000256" key="7">
    <source>
        <dbReference type="SAM" id="SignalP"/>
    </source>
</evidence>
<evidence type="ECO:0000256" key="6">
    <source>
        <dbReference type="SAM" id="MobiDB-lite"/>
    </source>
</evidence>
<evidence type="ECO:0000256" key="5">
    <source>
        <dbReference type="PROSITE-ProRule" id="PRU01356"/>
    </source>
</evidence>
<comment type="subcellular location">
    <subcellularLocation>
        <location evidence="1">Secreted</location>
    </subcellularLocation>
</comment>
<dbReference type="Proteomes" id="UP000790833">
    <property type="component" value="Unassembled WGS sequence"/>
</dbReference>
<feature type="chain" id="PRO_5040446680" description="CFEM domain-containing protein" evidence="7">
    <location>
        <begin position="20"/>
        <end position="213"/>
    </location>
</feature>
<dbReference type="Pfam" id="PF05730">
    <property type="entry name" value="CFEM"/>
    <property type="match status" value="1"/>
</dbReference>
<proteinExistence type="predicted"/>
<dbReference type="GO" id="GO:0046872">
    <property type="term" value="F:metal ion binding"/>
    <property type="evidence" value="ECO:0007669"/>
    <property type="project" value="UniProtKB-UniRule"/>
</dbReference>
<evidence type="ECO:0000313" key="10">
    <source>
        <dbReference type="Proteomes" id="UP000790833"/>
    </source>
</evidence>
<comment type="caution">
    <text evidence="9">The sequence shown here is derived from an EMBL/GenBank/DDBJ whole genome shotgun (WGS) entry which is preliminary data.</text>
</comment>
<evidence type="ECO:0000259" key="8">
    <source>
        <dbReference type="PROSITE" id="PS52012"/>
    </source>
</evidence>
<gene>
    <name evidence="9" type="ORF">KQ657_001835</name>
</gene>
<reference evidence="9" key="1">
    <citation type="submission" date="2021-03" db="EMBL/GenBank/DDBJ databases">
        <authorList>
            <person name="Palmer J.M."/>
        </authorList>
    </citation>
    <scope>NUCLEOTIDE SEQUENCE</scope>
    <source>
        <strain evidence="9">ARV_011</strain>
    </source>
</reference>
<dbReference type="EMBL" id="JAHMUF010000018">
    <property type="protein sequence ID" value="KAG7192434.1"/>
    <property type="molecule type" value="Genomic_DNA"/>
</dbReference>
<dbReference type="AlphaFoldDB" id="A0A9P8AHR9"/>
<keyword evidence="4" id="KW-1015">Disulfide bond</keyword>
<feature type="signal peptide" evidence="7">
    <location>
        <begin position="1"/>
        <end position="19"/>
    </location>
</feature>
<dbReference type="InterPro" id="IPR008427">
    <property type="entry name" value="Extracellular_membr_CFEM_dom"/>
</dbReference>
<evidence type="ECO:0000256" key="2">
    <source>
        <dbReference type="ARBA" id="ARBA00022525"/>
    </source>
</evidence>
<protein>
    <recommendedName>
        <fullName evidence="8">CFEM domain-containing protein</fullName>
    </recommendedName>
</protein>
<accession>A0A9P8AHR9</accession>
<keyword evidence="10" id="KW-1185">Reference proteome</keyword>
<keyword evidence="5" id="KW-0349">Heme</keyword>
<dbReference type="GO" id="GO:0005576">
    <property type="term" value="C:extracellular region"/>
    <property type="evidence" value="ECO:0007669"/>
    <property type="project" value="UniProtKB-SubCell"/>
</dbReference>
<name>A0A9P8AHR9_9ASCO</name>
<dbReference type="PROSITE" id="PS52012">
    <property type="entry name" value="CFEM"/>
    <property type="match status" value="1"/>
</dbReference>
<evidence type="ECO:0000256" key="1">
    <source>
        <dbReference type="ARBA" id="ARBA00004613"/>
    </source>
</evidence>
<evidence type="ECO:0000256" key="3">
    <source>
        <dbReference type="ARBA" id="ARBA00022729"/>
    </source>
</evidence>
<feature type="domain" description="CFEM" evidence="8">
    <location>
        <begin position="1"/>
        <end position="107"/>
    </location>
</feature>
<sequence>MFKLTTLVALASVATTVLATPPACLLACVSKVEQDSKCSGLNDLSCICGDNSSAVEKCLKSICPDGSADAAVSAFEDSCSGYSINKNESSSSEAASSTASSSEASSSSEAASSTAASSSSAAASSSSAAASSSSAAASSSSAAASSTSAAASSSASSEVVSSSSTKAPTSSVAPISSTTGNVTIPITSNPAGGAGANAVGVIAAGFAGFAALL</sequence>
<comment type="caution">
    <text evidence="5">Lacks conserved residue(s) required for the propagation of feature annotation.</text>
</comment>
<organism evidence="9 10">
    <name type="scientific">Scheffersomyces spartinae</name>
    <dbReference type="NCBI Taxonomy" id="45513"/>
    <lineage>
        <taxon>Eukaryota</taxon>
        <taxon>Fungi</taxon>
        <taxon>Dikarya</taxon>
        <taxon>Ascomycota</taxon>
        <taxon>Saccharomycotina</taxon>
        <taxon>Pichiomycetes</taxon>
        <taxon>Debaryomycetaceae</taxon>
        <taxon>Scheffersomyces</taxon>
    </lineage>
</organism>
<dbReference type="SMART" id="SM00747">
    <property type="entry name" value="CFEM"/>
    <property type="match status" value="1"/>
</dbReference>
<dbReference type="GeneID" id="66115209"/>
<feature type="compositionally biased region" description="Low complexity" evidence="6">
    <location>
        <begin position="157"/>
        <end position="174"/>
    </location>
</feature>
<evidence type="ECO:0000313" key="9">
    <source>
        <dbReference type="EMBL" id="KAG7192434.1"/>
    </source>
</evidence>
<keyword evidence="2" id="KW-0964">Secreted</keyword>
<keyword evidence="3 7" id="KW-0732">Signal</keyword>
<feature type="binding site" description="axial binding residue" evidence="5">
    <location>
        <position position="43"/>
    </location>
    <ligand>
        <name>heme</name>
        <dbReference type="ChEBI" id="CHEBI:30413"/>
    </ligand>
    <ligandPart>
        <name>Fe</name>
        <dbReference type="ChEBI" id="CHEBI:18248"/>
    </ligandPart>
</feature>